<dbReference type="Pfam" id="PF08241">
    <property type="entry name" value="Methyltransf_11"/>
    <property type="match status" value="1"/>
</dbReference>
<sequence length="257" mass="27977">MSSTHASARFDAIADNYASSEVHETSPSLTMLRSLSNGRTDLDVCDVACAAGHSAFAFLGRAKLMCGVDPSPNMLRNFVALGQARGAPVRAVEAYAESMPLPDRGFDFVVCRLAAHHFHDIARALAEFRRILRPDGSVVIIDLQGDDDPECDGVNHQLEVLHDPTHIRSYTIARWRELLENAGLRVETLERDLTERPGGVGLARWCDIANSGDAAHAAMVALLDGTPQATLDAIGVRRDDRGYTVPVRTCFIEAQAR</sequence>
<dbReference type="SUPFAM" id="SSF53335">
    <property type="entry name" value="S-adenosyl-L-methionine-dependent methyltransferases"/>
    <property type="match status" value="1"/>
</dbReference>
<dbReference type="InterPro" id="IPR050508">
    <property type="entry name" value="Methyltransf_Superfamily"/>
</dbReference>
<dbReference type="PANTHER" id="PTHR42912:SF93">
    <property type="entry name" value="N6-ADENOSINE-METHYLTRANSFERASE TMT1A"/>
    <property type="match status" value="1"/>
</dbReference>
<reference evidence="2 3" key="1">
    <citation type="submission" date="2020-12" db="EMBL/GenBank/DDBJ databases">
        <title>FDA dAtabase for Regulatory Grade micrObial Sequences (FDA-ARGOS): Supporting development and validation of Infectious Disease Dx tests.</title>
        <authorList>
            <person name="Nelson B."/>
            <person name="Plummer A."/>
            <person name="Tallon L."/>
            <person name="Sadzewicz L."/>
            <person name="Zhao X."/>
            <person name="Boylan J."/>
            <person name="Ott S."/>
            <person name="Bowen H."/>
            <person name="Vavikolanu K."/>
            <person name="Mehta A."/>
            <person name="Aluvathingal J."/>
            <person name="Nadendla S."/>
            <person name="Myers T."/>
            <person name="Yan Y."/>
            <person name="Sichtig H."/>
        </authorList>
    </citation>
    <scope>NUCLEOTIDE SEQUENCE [LARGE SCALE GENOMIC DNA]</scope>
    <source>
        <strain evidence="2 3">FDAARGOS_899</strain>
    </source>
</reference>
<dbReference type="CDD" id="cd02440">
    <property type="entry name" value="AdoMet_MTases"/>
    <property type="match status" value="1"/>
</dbReference>
<dbReference type="Gene3D" id="3.40.50.150">
    <property type="entry name" value="Vaccinia Virus protein VP39"/>
    <property type="match status" value="1"/>
</dbReference>
<feature type="domain" description="Methyltransferase type 11" evidence="1">
    <location>
        <begin position="46"/>
        <end position="140"/>
    </location>
</feature>
<gene>
    <name evidence="2" type="ORF">I6G56_28200</name>
</gene>
<evidence type="ECO:0000259" key="1">
    <source>
        <dbReference type="Pfam" id="PF08241"/>
    </source>
</evidence>
<accession>A0A7T2U5F5</accession>
<organism evidence="2 3">
    <name type="scientific">Burkholderia humptydooensis</name>
    <dbReference type="NCBI Taxonomy" id="430531"/>
    <lineage>
        <taxon>Bacteria</taxon>
        <taxon>Pseudomonadati</taxon>
        <taxon>Pseudomonadota</taxon>
        <taxon>Betaproteobacteria</taxon>
        <taxon>Burkholderiales</taxon>
        <taxon>Burkholderiaceae</taxon>
        <taxon>Burkholderia</taxon>
        <taxon>pseudomallei group</taxon>
    </lineage>
</organism>
<proteinExistence type="predicted"/>
<keyword evidence="2" id="KW-0489">Methyltransferase</keyword>
<dbReference type="AlphaFoldDB" id="A0A7T2U5F5"/>
<keyword evidence="2" id="KW-0808">Transferase</keyword>
<dbReference type="EMBL" id="CP065687">
    <property type="protein sequence ID" value="QPS46006.1"/>
    <property type="molecule type" value="Genomic_DNA"/>
</dbReference>
<evidence type="ECO:0000313" key="3">
    <source>
        <dbReference type="Proteomes" id="UP000594943"/>
    </source>
</evidence>
<dbReference type="GO" id="GO:0008757">
    <property type="term" value="F:S-adenosylmethionine-dependent methyltransferase activity"/>
    <property type="evidence" value="ECO:0007669"/>
    <property type="project" value="InterPro"/>
</dbReference>
<dbReference type="KEGG" id="bhg:I6G56_28200"/>
<dbReference type="GO" id="GO:0032259">
    <property type="term" value="P:methylation"/>
    <property type="evidence" value="ECO:0007669"/>
    <property type="project" value="UniProtKB-KW"/>
</dbReference>
<protein>
    <submittedName>
        <fullName evidence="2">Class I SAM-dependent methyltransferase</fullName>
    </submittedName>
</protein>
<dbReference type="InterPro" id="IPR013216">
    <property type="entry name" value="Methyltransf_11"/>
</dbReference>
<dbReference type="RefSeq" id="WP_006028151.1">
    <property type="nucleotide sequence ID" value="NZ_CP013382.1"/>
</dbReference>
<name>A0A7T2U5F5_9BURK</name>
<dbReference type="InterPro" id="IPR029063">
    <property type="entry name" value="SAM-dependent_MTases_sf"/>
</dbReference>
<dbReference type="PANTHER" id="PTHR42912">
    <property type="entry name" value="METHYLTRANSFERASE"/>
    <property type="match status" value="1"/>
</dbReference>
<evidence type="ECO:0000313" key="2">
    <source>
        <dbReference type="EMBL" id="QPS46006.1"/>
    </source>
</evidence>
<dbReference type="Proteomes" id="UP000594943">
    <property type="component" value="Chromosome 2"/>
</dbReference>